<proteinExistence type="predicted"/>
<name>A0A542CUX0_AMYCI</name>
<dbReference type="RefSeq" id="WP_170221083.1">
    <property type="nucleotide sequence ID" value="NZ_VFML01000002.1"/>
</dbReference>
<dbReference type="AlphaFoldDB" id="A0A542CUX0"/>
<gene>
    <name evidence="2" type="ORF">FB471_6782</name>
</gene>
<sequence>MSEDLATAMSPTLAEPVTRQATGTASFGDTVDESIFGGITWKDIPFAGESDE</sequence>
<evidence type="ECO:0000313" key="3">
    <source>
        <dbReference type="Proteomes" id="UP000320876"/>
    </source>
</evidence>
<evidence type="ECO:0000313" key="2">
    <source>
        <dbReference type="EMBL" id="TQI94613.1"/>
    </source>
</evidence>
<dbReference type="Proteomes" id="UP000320876">
    <property type="component" value="Unassembled WGS sequence"/>
</dbReference>
<reference evidence="2 3" key="1">
    <citation type="submission" date="2019-06" db="EMBL/GenBank/DDBJ databases">
        <title>Sequencing the genomes of 1000 actinobacteria strains.</title>
        <authorList>
            <person name="Klenk H.-P."/>
        </authorList>
    </citation>
    <scope>NUCLEOTIDE SEQUENCE [LARGE SCALE GENOMIC DNA]</scope>
    <source>
        <strain evidence="2 3">DSM 45679</strain>
    </source>
</reference>
<organism evidence="2 3">
    <name type="scientific">Amycolatopsis cihanbeyliensis</name>
    <dbReference type="NCBI Taxonomy" id="1128664"/>
    <lineage>
        <taxon>Bacteria</taxon>
        <taxon>Bacillati</taxon>
        <taxon>Actinomycetota</taxon>
        <taxon>Actinomycetes</taxon>
        <taxon>Pseudonocardiales</taxon>
        <taxon>Pseudonocardiaceae</taxon>
        <taxon>Amycolatopsis</taxon>
    </lineage>
</organism>
<accession>A0A542CUX0</accession>
<comment type="caution">
    <text evidence="2">The sequence shown here is derived from an EMBL/GenBank/DDBJ whole genome shotgun (WGS) entry which is preliminary data.</text>
</comment>
<evidence type="ECO:0000256" key="1">
    <source>
        <dbReference type="SAM" id="MobiDB-lite"/>
    </source>
</evidence>
<protein>
    <submittedName>
        <fullName evidence="2">Uncharacterized protein</fullName>
    </submittedName>
</protein>
<feature type="region of interest" description="Disordered" evidence="1">
    <location>
        <begin position="1"/>
        <end position="29"/>
    </location>
</feature>
<dbReference type="EMBL" id="VFML01000002">
    <property type="protein sequence ID" value="TQI94613.1"/>
    <property type="molecule type" value="Genomic_DNA"/>
</dbReference>
<keyword evidence="3" id="KW-1185">Reference proteome</keyword>